<accession>A0A5B2VUN1</accession>
<sequence length="278" mass="31648">MKGFLLSCLCLLLLSTSLHAAKVDTLEILSPAMYRSFKCVVITPAAYDKDKTQRFPVVYLLHGHGGNYANWIRNVPAISGLADAYQMMIVCPDGNVGSWYLDSPVDSSWKFETYVGKEIPAYIDSHYRTRAQKQYRAITGLSMGGHGALFLAIRHPDVFGAAGSMSGGVDLRPFPRNWDLAKRLGTIEDHRENWNNYSVINIAYQLKDSVLALIIDCGVKDFFSNVNRNLHQQLLQQGVTHDYIERPGEHNWDYWSNSVLYQLLYFHRFFDKQETAKN</sequence>
<reference evidence="2 3" key="2">
    <citation type="submission" date="2019-09" db="EMBL/GenBank/DDBJ databases">
        <authorList>
            <person name="Jin C."/>
        </authorList>
    </citation>
    <scope>NUCLEOTIDE SEQUENCE [LARGE SCALE GENOMIC DNA]</scope>
    <source>
        <strain evidence="2 3">BN140078</strain>
    </source>
</reference>
<dbReference type="SUPFAM" id="SSF53474">
    <property type="entry name" value="alpha/beta-Hydrolases"/>
    <property type="match status" value="1"/>
</dbReference>
<keyword evidence="1" id="KW-0732">Signal</keyword>
<feature type="signal peptide" evidence="1">
    <location>
        <begin position="1"/>
        <end position="20"/>
    </location>
</feature>
<dbReference type="PANTHER" id="PTHR48098">
    <property type="entry name" value="ENTEROCHELIN ESTERASE-RELATED"/>
    <property type="match status" value="1"/>
</dbReference>
<keyword evidence="3" id="KW-1185">Reference proteome</keyword>
<feature type="chain" id="PRO_5023094384" evidence="1">
    <location>
        <begin position="21"/>
        <end position="278"/>
    </location>
</feature>
<evidence type="ECO:0000313" key="3">
    <source>
        <dbReference type="Proteomes" id="UP000324611"/>
    </source>
</evidence>
<dbReference type="InterPro" id="IPR000801">
    <property type="entry name" value="Esterase-like"/>
</dbReference>
<proteinExistence type="predicted"/>
<evidence type="ECO:0000256" key="1">
    <source>
        <dbReference type="SAM" id="SignalP"/>
    </source>
</evidence>
<protein>
    <submittedName>
        <fullName evidence="2">Esterase family protein</fullName>
    </submittedName>
</protein>
<dbReference type="InterPro" id="IPR029058">
    <property type="entry name" value="AB_hydrolase_fold"/>
</dbReference>
<organism evidence="2 3">
    <name type="scientific">Chitinophaga agrisoli</name>
    <dbReference type="NCBI Taxonomy" id="2607653"/>
    <lineage>
        <taxon>Bacteria</taxon>
        <taxon>Pseudomonadati</taxon>
        <taxon>Bacteroidota</taxon>
        <taxon>Chitinophagia</taxon>
        <taxon>Chitinophagales</taxon>
        <taxon>Chitinophagaceae</taxon>
        <taxon>Chitinophaga</taxon>
    </lineage>
</organism>
<dbReference type="EMBL" id="VUOC01000003">
    <property type="protein sequence ID" value="KAA2242032.1"/>
    <property type="molecule type" value="Genomic_DNA"/>
</dbReference>
<dbReference type="GO" id="GO:0016747">
    <property type="term" value="F:acyltransferase activity, transferring groups other than amino-acyl groups"/>
    <property type="evidence" value="ECO:0007669"/>
    <property type="project" value="TreeGrafter"/>
</dbReference>
<evidence type="ECO:0000313" key="2">
    <source>
        <dbReference type="EMBL" id="KAA2242032.1"/>
    </source>
</evidence>
<dbReference type="PANTHER" id="PTHR48098:SF1">
    <property type="entry name" value="DIACYLGLYCEROL ACYLTRANSFERASE_MYCOLYLTRANSFERASE AG85A"/>
    <property type="match status" value="1"/>
</dbReference>
<comment type="caution">
    <text evidence="2">The sequence shown here is derived from an EMBL/GenBank/DDBJ whole genome shotgun (WGS) entry which is preliminary data.</text>
</comment>
<reference evidence="2 3" key="1">
    <citation type="submission" date="2019-09" db="EMBL/GenBank/DDBJ databases">
        <title>Chitinophaga ginsengihumi sp. nov., isolated from soil of ginseng rhizosphere.</title>
        <authorList>
            <person name="Lee J."/>
        </authorList>
    </citation>
    <scope>NUCLEOTIDE SEQUENCE [LARGE SCALE GENOMIC DNA]</scope>
    <source>
        <strain evidence="2 3">BN140078</strain>
    </source>
</reference>
<gene>
    <name evidence="2" type="ORF">F0L74_18350</name>
</gene>
<dbReference type="Proteomes" id="UP000324611">
    <property type="component" value="Unassembled WGS sequence"/>
</dbReference>
<dbReference type="InterPro" id="IPR050583">
    <property type="entry name" value="Mycobacterial_A85_antigen"/>
</dbReference>
<dbReference type="Pfam" id="PF00756">
    <property type="entry name" value="Esterase"/>
    <property type="match status" value="1"/>
</dbReference>
<name>A0A5B2VUN1_9BACT</name>
<dbReference type="Gene3D" id="3.40.50.1820">
    <property type="entry name" value="alpha/beta hydrolase"/>
    <property type="match status" value="1"/>
</dbReference>
<dbReference type="AlphaFoldDB" id="A0A5B2VUN1"/>